<dbReference type="InterPro" id="IPR007690">
    <property type="entry name" value="T2SS_GspM"/>
</dbReference>
<proteinExistence type="predicted"/>
<protein>
    <submittedName>
        <fullName evidence="2">Type II secretion system protein GspM</fullName>
    </submittedName>
</protein>
<keyword evidence="1" id="KW-0812">Transmembrane</keyword>
<feature type="transmembrane region" description="Helical" evidence="1">
    <location>
        <begin position="35"/>
        <end position="58"/>
    </location>
</feature>
<gene>
    <name evidence="2" type="primary">gspM</name>
    <name evidence="2" type="ORF">QWJ38_12750</name>
</gene>
<organism evidence="2 3">
    <name type="scientific">Roseateles violae</name>
    <dbReference type="NCBI Taxonomy" id="3058042"/>
    <lineage>
        <taxon>Bacteria</taxon>
        <taxon>Pseudomonadati</taxon>
        <taxon>Pseudomonadota</taxon>
        <taxon>Betaproteobacteria</taxon>
        <taxon>Burkholderiales</taxon>
        <taxon>Sphaerotilaceae</taxon>
        <taxon>Roseateles</taxon>
    </lineage>
</organism>
<evidence type="ECO:0000313" key="2">
    <source>
        <dbReference type="EMBL" id="MDN3921153.1"/>
    </source>
</evidence>
<dbReference type="Pfam" id="PF04612">
    <property type="entry name" value="T2SSM"/>
    <property type="match status" value="1"/>
</dbReference>
<evidence type="ECO:0000256" key="1">
    <source>
        <dbReference type="SAM" id="Phobius"/>
    </source>
</evidence>
<sequence length="176" mass="18775">MMRTPNPASARWQALARQLQPLQARFQALDEREQLLLKLGAAAIGLLLVWLVAVQPAWRTLRQAPARLEQLELQLQDMQGLAQEARELRATPPVAPAQATQALQAASSHLGAGARLSISGDRAMLTLSGVDSAALQAWLGEVRNAARARVISAQLQRGPQGFSGTLVLALSGVPAP</sequence>
<comment type="caution">
    <text evidence="2">The sequence shown here is derived from an EMBL/GenBank/DDBJ whole genome shotgun (WGS) entry which is preliminary data.</text>
</comment>
<dbReference type="RefSeq" id="WP_290359457.1">
    <property type="nucleotide sequence ID" value="NZ_JAUHHC010000003.1"/>
</dbReference>
<dbReference type="EMBL" id="JAUHHC010000003">
    <property type="protein sequence ID" value="MDN3921153.1"/>
    <property type="molecule type" value="Genomic_DNA"/>
</dbReference>
<evidence type="ECO:0000313" key="3">
    <source>
        <dbReference type="Proteomes" id="UP001228044"/>
    </source>
</evidence>
<keyword evidence="3" id="KW-1185">Reference proteome</keyword>
<keyword evidence="1" id="KW-1133">Transmembrane helix</keyword>
<keyword evidence="1" id="KW-0472">Membrane</keyword>
<dbReference type="Proteomes" id="UP001228044">
    <property type="component" value="Unassembled WGS sequence"/>
</dbReference>
<reference evidence="2 3" key="1">
    <citation type="submission" date="2023-06" db="EMBL/GenBank/DDBJ databases">
        <title>Pelomonas sp. PFR6 16S ribosomal RNA gene Genome sequencing and assembly.</title>
        <authorList>
            <person name="Woo H."/>
        </authorList>
    </citation>
    <scope>NUCLEOTIDE SEQUENCE [LARGE SCALE GENOMIC DNA]</scope>
    <source>
        <strain evidence="2 3">PFR6</strain>
    </source>
</reference>
<name>A0ABT8DT38_9BURK</name>
<accession>A0ABT8DT38</accession>